<accession>A0A0H3EBB3</accession>
<dbReference type="InterPro" id="IPR013149">
    <property type="entry name" value="ADH-like_C"/>
</dbReference>
<dbReference type="EC" id="1.1.1.1" evidence="2"/>
<dbReference type="eggNOG" id="COG0604">
    <property type="taxonomic scope" value="Bacteria"/>
</dbReference>
<dbReference type="PANTHER" id="PTHR45033">
    <property type="match status" value="1"/>
</dbReference>
<dbReference type="OrthoDB" id="9787435at2"/>
<evidence type="ECO:0000313" key="2">
    <source>
        <dbReference type="EMBL" id="ADP36381.1"/>
    </source>
</evidence>
<reference evidence="2 3" key="1">
    <citation type="journal article" date="2010" name="Proc. Natl. Acad. Sci. U.S.A.">
        <title>Genome analysis of Bifidobacterium bifidum PRL2010 reveals metabolic pathways for host-derived glycan foraging.</title>
        <authorList>
            <person name="Turroni F."/>
            <person name="Bottacini F."/>
            <person name="Foroni E."/>
            <person name="Mulder I."/>
            <person name="Kim J.H."/>
            <person name="Zomer A."/>
            <person name="Sanchez B."/>
            <person name="Bidossi A."/>
            <person name="Ferrarini A."/>
            <person name="Giubellini V."/>
            <person name="Delledonne M."/>
            <person name="Henrissat B."/>
            <person name="Coutinho P."/>
            <person name="Oggioni M."/>
            <person name="Fitzgerald G.F."/>
            <person name="Mills D."/>
            <person name="Margolles A."/>
            <person name="Kelly D."/>
            <person name="van Sinderen D."/>
            <person name="Ventura M."/>
        </authorList>
    </citation>
    <scope>NUCLEOTIDE SEQUENCE [LARGE SCALE GENOMIC DNA]</scope>
    <source>
        <strain evidence="2 3">PRL2010</strain>
    </source>
</reference>
<dbReference type="HOGENOM" id="CLU_026673_3_4_11"/>
<keyword evidence="2" id="KW-0560">Oxidoreductase</keyword>
<dbReference type="SUPFAM" id="SSF50129">
    <property type="entry name" value="GroES-like"/>
    <property type="match status" value="1"/>
</dbReference>
<dbReference type="SUPFAM" id="SSF51735">
    <property type="entry name" value="NAD(P)-binding Rossmann-fold domains"/>
    <property type="match status" value="1"/>
</dbReference>
<evidence type="ECO:0000259" key="1">
    <source>
        <dbReference type="SMART" id="SM00829"/>
    </source>
</evidence>
<name>A0A0H3EBB3_BIFBP</name>
<dbReference type="Gene3D" id="3.40.50.720">
    <property type="entry name" value="NAD(P)-binding Rossmann-like Domain"/>
    <property type="match status" value="1"/>
</dbReference>
<dbReference type="SMART" id="SM00829">
    <property type="entry name" value="PKS_ER"/>
    <property type="match status" value="1"/>
</dbReference>
<dbReference type="InterPro" id="IPR052711">
    <property type="entry name" value="Zinc_ADH-like"/>
</dbReference>
<proteinExistence type="predicted"/>
<feature type="domain" description="Enoyl reductase (ER)" evidence="1">
    <location>
        <begin position="13"/>
        <end position="327"/>
    </location>
</feature>
<dbReference type="EMBL" id="CP001840">
    <property type="protein sequence ID" value="ADP36381.1"/>
    <property type="molecule type" value="Genomic_DNA"/>
</dbReference>
<dbReference type="KEGG" id="bbp:BBPR_1331"/>
<dbReference type="Pfam" id="PF08240">
    <property type="entry name" value="ADH_N"/>
    <property type="match status" value="1"/>
</dbReference>
<dbReference type="Pfam" id="PF00107">
    <property type="entry name" value="ADH_zinc_N"/>
    <property type="match status" value="1"/>
</dbReference>
<sequence>MKAVFAATINNADPLAALEVGELPEPQPRPFWSTVSVKAATVNHHDIWSLKGVGLAAEATPMILGTDAAGVLDEDIPVRKGLKAGDEVVLYTVIGADGAGVMPGERRTILSEQYPGTMAAKTQVPSANVFAKPANLTLDEAAALGTSWLTAYSLVFASAGVKPGDTILIQGAGGGVSTAAVQLAHAAGLEVFVTSRDETKRERALALGADAAFEAGARLPRKVDAVIESVGAATWGHSVRSVRPGGTIAICGATTGDQPGAELTRVFFQDIRVQGNTMGSREDFVRLLRFVEHADIHPVIDSTFGLADARAAFAKVLSGDMFGKVVVRI</sequence>
<gene>
    <name evidence="2" type="primary">adh3</name>
    <name evidence="2" type="ordered locus">BBPR_1331</name>
</gene>
<organism evidence="2 3">
    <name type="scientific">Bifidobacterium bifidum (strain PRL2010)</name>
    <dbReference type="NCBI Taxonomy" id="702459"/>
    <lineage>
        <taxon>Bacteria</taxon>
        <taxon>Bacillati</taxon>
        <taxon>Actinomycetota</taxon>
        <taxon>Actinomycetes</taxon>
        <taxon>Bifidobacteriales</taxon>
        <taxon>Bifidobacteriaceae</taxon>
        <taxon>Bifidobacterium</taxon>
    </lineage>
</organism>
<dbReference type="Gene3D" id="3.90.180.10">
    <property type="entry name" value="Medium-chain alcohol dehydrogenases, catalytic domain"/>
    <property type="match status" value="1"/>
</dbReference>
<protein>
    <submittedName>
        <fullName evidence="2">Adh3 Alcohol dehydrogenase</fullName>
        <ecNumber evidence="2">1.1.1.1</ecNumber>
    </submittedName>
</protein>
<dbReference type="InterPro" id="IPR020843">
    <property type="entry name" value="ER"/>
</dbReference>
<dbReference type="InterPro" id="IPR013154">
    <property type="entry name" value="ADH-like_N"/>
</dbReference>
<dbReference type="RefSeq" id="WP_013390118.1">
    <property type="nucleotide sequence ID" value="NC_014638.1"/>
</dbReference>
<dbReference type="GO" id="GO:0004022">
    <property type="term" value="F:alcohol dehydrogenase (NAD+) activity"/>
    <property type="evidence" value="ECO:0007669"/>
    <property type="project" value="UniProtKB-EC"/>
</dbReference>
<dbReference type="PANTHER" id="PTHR45033:SF3">
    <property type="entry name" value="DEHYDROGENASE, PUTATIVE (AFU_ORTHOLOGUE AFUA_2G13270)-RELATED"/>
    <property type="match status" value="1"/>
</dbReference>
<evidence type="ECO:0000313" key="3">
    <source>
        <dbReference type="Proteomes" id="UP000002312"/>
    </source>
</evidence>
<dbReference type="InterPro" id="IPR011032">
    <property type="entry name" value="GroES-like_sf"/>
</dbReference>
<dbReference type="PATRIC" id="fig|702459.3.peg.1378"/>
<dbReference type="AlphaFoldDB" id="A0A0H3EBB3"/>
<dbReference type="Proteomes" id="UP000002312">
    <property type="component" value="Chromosome"/>
</dbReference>
<dbReference type="InterPro" id="IPR036291">
    <property type="entry name" value="NAD(P)-bd_dom_sf"/>
</dbReference>